<feature type="domain" description="FimV N-terminal" evidence="4">
    <location>
        <begin position="28"/>
        <end position="132"/>
    </location>
</feature>
<feature type="compositionally biased region" description="Low complexity" evidence="1">
    <location>
        <begin position="294"/>
        <end position="339"/>
    </location>
</feature>
<protein>
    <recommendedName>
        <fullName evidence="4">FimV N-terminal domain-containing protein</fullName>
    </recommendedName>
</protein>
<comment type="caution">
    <text evidence="5">The sequence shown here is derived from an EMBL/GenBank/DDBJ whole genome shotgun (WGS) entry which is preliminary data.</text>
</comment>
<dbReference type="Pfam" id="PF25800">
    <property type="entry name" value="FimV_N"/>
    <property type="match status" value="1"/>
</dbReference>
<feature type="region of interest" description="Disordered" evidence="1">
    <location>
        <begin position="204"/>
        <end position="229"/>
    </location>
</feature>
<evidence type="ECO:0000256" key="1">
    <source>
        <dbReference type="SAM" id="MobiDB-lite"/>
    </source>
</evidence>
<evidence type="ECO:0000259" key="4">
    <source>
        <dbReference type="Pfam" id="PF25800"/>
    </source>
</evidence>
<keyword evidence="6" id="KW-1185">Reference proteome</keyword>
<dbReference type="AlphaFoldDB" id="A0A6N9HNM4"/>
<feature type="signal peptide" evidence="3">
    <location>
        <begin position="1"/>
        <end position="26"/>
    </location>
</feature>
<keyword evidence="2" id="KW-0472">Membrane</keyword>
<evidence type="ECO:0000313" key="6">
    <source>
        <dbReference type="Proteomes" id="UP000448575"/>
    </source>
</evidence>
<proteinExistence type="predicted"/>
<dbReference type="EMBL" id="WWCJ01000028">
    <property type="protein sequence ID" value="MYN05331.1"/>
    <property type="molecule type" value="Genomic_DNA"/>
</dbReference>
<dbReference type="InterPro" id="IPR057840">
    <property type="entry name" value="FimV_N"/>
</dbReference>
<dbReference type="RefSeq" id="WP_161028279.1">
    <property type="nucleotide sequence ID" value="NZ_WWCJ01000028.1"/>
</dbReference>
<sequence>MLSKRLPLGALALPLLAATCCGPLRAAELGEVKVNSFLGQQLSADIELVDLTPADLAEIQAKLANPDVFKGAGLSLSPVLNGLYISVAKRDSRRFLHLTTLQPVNAEGLHLFLELSSGGRQIIRAATLWLRPEPPVQRTAAAPVAMPAAAPMPALAATPVAAPKVEAPGQGEAGLSAAAERAFAARKSAPVAAPVTAEVASIPNKTVPQRASPAPRPAKSEVAASRPAPAPMVAPAQACAPAPAEEQIQQCQAMTGKLLDLEGKVQRLQQALGAPSAAPLAAAAAADPAPDASASAAASAVQEASPASAPAKPSLASAKPEPAPSKPGAKPSKPGASPGQESKSGSNWVALALGGLLGLAALGGLVLFLRKRKGQGPLKIWQSFRKKEQPAAAEPTMEEVTAQE</sequence>
<reference evidence="5 6" key="1">
    <citation type="submission" date="2019-12" db="EMBL/GenBank/DDBJ databases">
        <title>Novel species isolated from a subtropical stream in China.</title>
        <authorList>
            <person name="Lu H."/>
        </authorList>
    </citation>
    <scope>NUCLEOTIDE SEQUENCE [LARGE SCALE GENOMIC DNA]</scope>
    <source>
        <strain evidence="5 6">DS3</strain>
    </source>
</reference>
<feature type="region of interest" description="Disordered" evidence="1">
    <location>
        <begin position="385"/>
        <end position="404"/>
    </location>
</feature>
<feature type="chain" id="PRO_5027017560" description="FimV N-terminal domain-containing protein" evidence="3">
    <location>
        <begin position="27"/>
        <end position="404"/>
    </location>
</feature>
<evidence type="ECO:0000313" key="5">
    <source>
        <dbReference type="EMBL" id="MYN05331.1"/>
    </source>
</evidence>
<keyword evidence="3" id="KW-0732">Signal</keyword>
<dbReference type="Proteomes" id="UP000448575">
    <property type="component" value="Unassembled WGS sequence"/>
</dbReference>
<name>A0A6N9HNM4_9BURK</name>
<keyword evidence="2" id="KW-1133">Transmembrane helix</keyword>
<accession>A0A6N9HNM4</accession>
<feature type="region of interest" description="Disordered" evidence="1">
    <location>
        <begin position="294"/>
        <end position="344"/>
    </location>
</feature>
<feature type="transmembrane region" description="Helical" evidence="2">
    <location>
        <begin position="348"/>
        <end position="369"/>
    </location>
</feature>
<evidence type="ECO:0000256" key="3">
    <source>
        <dbReference type="SAM" id="SignalP"/>
    </source>
</evidence>
<organism evidence="5 6">
    <name type="scientific">Pseudoduganella guangdongensis</name>
    <dbReference type="NCBI Taxonomy" id="2692179"/>
    <lineage>
        <taxon>Bacteria</taxon>
        <taxon>Pseudomonadati</taxon>
        <taxon>Pseudomonadota</taxon>
        <taxon>Betaproteobacteria</taxon>
        <taxon>Burkholderiales</taxon>
        <taxon>Oxalobacteraceae</taxon>
        <taxon>Telluria group</taxon>
        <taxon>Pseudoduganella</taxon>
    </lineage>
</organism>
<gene>
    <name evidence="5" type="ORF">GTP41_24850</name>
</gene>
<keyword evidence="2" id="KW-0812">Transmembrane</keyword>
<evidence type="ECO:0000256" key="2">
    <source>
        <dbReference type="SAM" id="Phobius"/>
    </source>
</evidence>